<comment type="caution">
    <text evidence="2">The sequence shown here is derived from an EMBL/GenBank/DDBJ whole genome shotgun (WGS) entry which is preliminary data.</text>
</comment>
<proteinExistence type="predicted"/>
<feature type="region of interest" description="Disordered" evidence="1">
    <location>
        <begin position="1"/>
        <end position="25"/>
    </location>
</feature>
<dbReference type="AlphaFoldDB" id="A0A8T1VEA5"/>
<dbReference type="InterPro" id="IPR052050">
    <property type="entry name" value="SecEffector_AnkRepeat"/>
</dbReference>
<name>A0A8T1VEA5_9STRA</name>
<evidence type="ECO:0008006" key="4">
    <source>
        <dbReference type="Google" id="ProtNLM"/>
    </source>
</evidence>
<dbReference type="OrthoDB" id="121665at2759"/>
<evidence type="ECO:0000313" key="3">
    <source>
        <dbReference type="Proteomes" id="UP000694044"/>
    </source>
</evidence>
<protein>
    <recommendedName>
        <fullName evidence="4">Ankyrin repeat protein</fullName>
    </recommendedName>
</protein>
<dbReference type="EMBL" id="JAGDFM010000347">
    <property type="protein sequence ID" value="KAG7379465.1"/>
    <property type="molecule type" value="Genomic_DNA"/>
</dbReference>
<dbReference type="PANTHER" id="PTHR46586">
    <property type="entry name" value="ANKYRIN REPEAT-CONTAINING PROTEIN"/>
    <property type="match status" value="1"/>
</dbReference>
<keyword evidence="3" id="KW-1185">Reference proteome</keyword>
<evidence type="ECO:0000313" key="2">
    <source>
        <dbReference type="EMBL" id="KAG7379465.1"/>
    </source>
</evidence>
<gene>
    <name evidence="2" type="ORF">PHYPSEUDO_008539</name>
</gene>
<accession>A0A8T1VEA5</accession>
<dbReference type="PANTHER" id="PTHR46586:SF3">
    <property type="entry name" value="ANKYRIN REPEAT-CONTAINING PROTEIN"/>
    <property type="match status" value="1"/>
</dbReference>
<feature type="region of interest" description="Disordered" evidence="1">
    <location>
        <begin position="43"/>
        <end position="78"/>
    </location>
</feature>
<reference evidence="2" key="1">
    <citation type="submission" date="2021-02" db="EMBL/GenBank/DDBJ databases">
        <authorList>
            <person name="Palmer J.M."/>
        </authorList>
    </citation>
    <scope>NUCLEOTIDE SEQUENCE</scope>
    <source>
        <strain evidence="2">SCRP734</strain>
    </source>
</reference>
<dbReference type="Proteomes" id="UP000694044">
    <property type="component" value="Unassembled WGS sequence"/>
</dbReference>
<organism evidence="2 3">
    <name type="scientific">Phytophthora pseudosyringae</name>
    <dbReference type="NCBI Taxonomy" id="221518"/>
    <lineage>
        <taxon>Eukaryota</taxon>
        <taxon>Sar</taxon>
        <taxon>Stramenopiles</taxon>
        <taxon>Oomycota</taxon>
        <taxon>Peronosporomycetes</taxon>
        <taxon>Peronosporales</taxon>
        <taxon>Peronosporaceae</taxon>
        <taxon>Phytophthora</taxon>
    </lineage>
</organism>
<sequence length="289" mass="31303">MAKTTTNKQFRPARGIADGTKRHRKSKINAAAISQALHLPIAQLPSETKKSHPRAVIDLTGDDSDEAADSKRRRTYDTNATVSTAIPEAVVQAAATGNRQLLENLLDDFHGDLAEATAAAASNGRFGCVVSLRDNWCDPDDDEHRMSIEAQDAMRLAVGPAAWDGHADVVQFMLSAMVDIAMSTAIAAGHADVVAFLLAWEKCKSDSCTLFEEATNKGQGDVAERIYEVYPQIHKDGYLYVEMAGRGRIEAVKYMRDHGNIDAKVRGQALECATANNCIAVVAFLRDSA</sequence>
<evidence type="ECO:0000256" key="1">
    <source>
        <dbReference type="SAM" id="MobiDB-lite"/>
    </source>
</evidence>